<evidence type="ECO:0000259" key="3">
    <source>
        <dbReference type="PROSITE" id="PS50011"/>
    </source>
</evidence>
<protein>
    <submittedName>
        <fullName evidence="4">Protein kinase</fullName>
    </submittedName>
</protein>
<evidence type="ECO:0000313" key="5">
    <source>
        <dbReference type="Proteomes" id="UP000439903"/>
    </source>
</evidence>
<dbReference type="SUPFAM" id="SSF56112">
    <property type="entry name" value="Protein kinase-like (PK-like)"/>
    <property type="match status" value="1"/>
</dbReference>
<dbReference type="GO" id="GO:0004672">
    <property type="term" value="F:protein kinase activity"/>
    <property type="evidence" value="ECO:0007669"/>
    <property type="project" value="InterPro"/>
</dbReference>
<dbReference type="PANTHER" id="PTHR27001:SF931">
    <property type="entry name" value="OS11G0664100 PROTEIN"/>
    <property type="match status" value="1"/>
</dbReference>
<accession>A0A8H4AZ11</accession>
<gene>
    <name evidence="4" type="ORF">F8M41_001618</name>
</gene>
<sequence>MSKNTEAINDLNEIQEIEPDNSLTIKLLGEIYRISNHKKHAITNLIKASEAENSHNIERDIQVPLKCAICQDQRLHKMCSTRGFEYIIEWFPYGNIREIRKLNKDMVGPVALKVLSGTNQKHSKKFREAYLTINNEVSYIIPCYGLTKDPKTGDFILVLHHMPLSIREYLFKNHITLNWKQRYRIISRISSCLKEIHRKCLFHRDLHFRNILIDSKLNVYVGDLGFLGLKKIWEIFNYIAPEVLLKKEKYTEIYLKGSYQ</sequence>
<dbReference type="EMBL" id="WTPW01000114">
    <property type="protein sequence ID" value="KAF0546077.1"/>
    <property type="molecule type" value="Genomic_DNA"/>
</dbReference>
<dbReference type="GO" id="GO:0005886">
    <property type="term" value="C:plasma membrane"/>
    <property type="evidence" value="ECO:0007669"/>
    <property type="project" value="TreeGrafter"/>
</dbReference>
<evidence type="ECO:0000313" key="4">
    <source>
        <dbReference type="EMBL" id="KAF0546077.1"/>
    </source>
</evidence>
<reference evidence="4 5" key="1">
    <citation type="journal article" date="2019" name="Environ. Microbiol.">
        <title>At the nexus of three kingdoms: the genome of the mycorrhizal fungus Gigaspora margarita provides insights into plant, endobacterial and fungal interactions.</title>
        <authorList>
            <person name="Venice F."/>
            <person name="Ghignone S."/>
            <person name="Salvioli di Fossalunga A."/>
            <person name="Amselem J."/>
            <person name="Novero M."/>
            <person name="Xianan X."/>
            <person name="Sedzielewska Toro K."/>
            <person name="Morin E."/>
            <person name="Lipzen A."/>
            <person name="Grigoriev I.V."/>
            <person name="Henrissat B."/>
            <person name="Martin F.M."/>
            <person name="Bonfante P."/>
        </authorList>
    </citation>
    <scope>NUCLEOTIDE SEQUENCE [LARGE SCALE GENOMIC DNA]</scope>
    <source>
        <strain evidence="4 5">BEG34</strain>
    </source>
</reference>
<keyword evidence="1" id="KW-0547">Nucleotide-binding</keyword>
<dbReference type="PANTHER" id="PTHR27001">
    <property type="entry name" value="OS01G0253100 PROTEIN"/>
    <property type="match status" value="1"/>
</dbReference>
<dbReference type="InterPro" id="IPR011009">
    <property type="entry name" value="Kinase-like_dom_sf"/>
</dbReference>
<dbReference type="InterPro" id="IPR000719">
    <property type="entry name" value="Prot_kinase_dom"/>
</dbReference>
<keyword evidence="2" id="KW-0067">ATP-binding</keyword>
<keyword evidence="4" id="KW-0418">Kinase</keyword>
<dbReference type="Pfam" id="PF07714">
    <property type="entry name" value="PK_Tyr_Ser-Thr"/>
    <property type="match status" value="1"/>
</dbReference>
<evidence type="ECO:0000256" key="2">
    <source>
        <dbReference type="ARBA" id="ARBA00022840"/>
    </source>
</evidence>
<evidence type="ECO:0000256" key="1">
    <source>
        <dbReference type="ARBA" id="ARBA00022741"/>
    </source>
</evidence>
<dbReference type="AlphaFoldDB" id="A0A8H4AZ11"/>
<keyword evidence="5" id="KW-1185">Reference proteome</keyword>
<name>A0A8H4AZ11_GIGMA</name>
<dbReference type="PROSITE" id="PS50011">
    <property type="entry name" value="PROTEIN_KINASE_DOM"/>
    <property type="match status" value="1"/>
</dbReference>
<feature type="domain" description="Protein kinase" evidence="3">
    <location>
        <begin position="85"/>
        <end position="260"/>
    </location>
</feature>
<dbReference type="GO" id="GO:0005524">
    <property type="term" value="F:ATP binding"/>
    <property type="evidence" value="ECO:0007669"/>
    <property type="project" value="UniProtKB-KW"/>
</dbReference>
<keyword evidence="4" id="KW-0808">Transferase</keyword>
<comment type="caution">
    <text evidence="4">The sequence shown here is derived from an EMBL/GenBank/DDBJ whole genome shotgun (WGS) entry which is preliminary data.</text>
</comment>
<dbReference type="OrthoDB" id="2425228at2759"/>
<dbReference type="InterPro" id="IPR001245">
    <property type="entry name" value="Ser-Thr/Tyr_kinase_cat_dom"/>
</dbReference>
<organism evidence="4 5">
    <name type="scientific">Gigaspora margarita</name>
    <dbReference type="NCBI Taxonomy" id="4874"/>
    <lineage>
        <taxon>Eukaryota</taxon>
        <taxon>Fungi</taxon>
        <taxon>Fungi incertae sedis</taxon>
        <taxon>Mucoromycota</taxon>
        <taxon>Glomeromycotina</taxon>
        <taxon>Glomeromycetes</taxon>
        <taxon>Diversisporales</taxon>
        <taxon>Gigasporaceae</taxon>
        <taxon>Gigaspora</taxon>
    </lineage>
</organism>
<proteinExistence type="predicted"/>
<dbReference type="Proteomes" id="UP000439903">
    <property type="component" value="Unassembled WGS sequence"/>
</dbReference>
<dbReference type="Gene3D" id="1.10.510.10">
    <property type="entry name" value="Transferase(Phosphotransferase) domain 1"/>
    <property type="match status" value="1"/>
</dbReference>